<accession>A0A1M2VSR2</accession>
<dbReference type="OMA" id="WTSMFER"/>
<gene>
    <name evidence="2" type="ORF">TRAPUB_12838</name>
</gene>
<protein>
    <submittedName>
        <fullName evidence="2">Uncharacterized protein</fullName>
    </submittedName>
</protein>
<reference evidence="2 3" key="1">
    <citation type="submission" date="2016-10" db="EMBL/GenBank/DDBJ databases">
        <title>Genome sequence of the basidiomycete white-rot fungus Trametes pubescens.</title>
        <authorList>
            <person name="Makela M.R."/>
            <person name="Granchi Z."/>
            <person name="Peng M."/>
            <person name="De Vries R.P."/>
            <person name="Grigoriev I."/>
            <person name="Riley R."/>
            <person name="Hilden K."/>
        </authorList>
    </citation>
    <scope>NUCLEOTIDE SEQUENCE [LARGE SCALE GENOMIC DNA]</scope>
    <source>
        <strain evidence="2 3">FBCC735</strain>
    </source>
</reference>
<dbReference type="EMBL" id="MNAD01000762">
    <property type="protein sequence ID" value="OJT10644.1"/>
    <property type="molecule type" value="Genomic_DNA"/>
</dbReference>
<evidence type="ECO:0000313" key="3">
    <source>
        <dbReference type="Proteomes" id="UP000184267"/>
    </source>
</evidence>
<evidence type="ECO:0000313" key="2">
    <source>
        <dbReference type="EMBL" id="OJT10644.1"/>
    </source>
</evidence>
<organism evidence="2 3">
    <name type="scientific">Trametes pubescens</name>
    <name type="common">White-rot fungus</name>
    <dbReference type="NCBI Taxonomy" id="154538"/>
    <lineage>
        <taxon>Eukaryota</taxon>
        <taxon>Fungi</taxon>
        <taxon>Dikarya</taxon>
        <taxon>Basidiomycota</taxon>
        <taxon>Agaricomycotina</taxon>
        <taxon>Agaricomycetes</taxon>
        <taxon>Polyporales</taxon>
        <taxon>Polyporaceae</taxon>
        <taxon>Trametes</taxon>
    </lineage>
</organism>
<dbReference type="Proteomes" id="UP000184267">
    <property type="component" value="Unassembled WGS sequence"/>
</dbReference>
<feature type="region of interest" description="Disordered" evidence="1">
    <location>
        <begin position="71"/>
        <end position="103"/>
    </location>
</feature>
<comment type="caution">
    <text evidence="2">The sequence shown here is derived from an EMBL/GenBank/DDBJ whole genome shotgun (WGS) entry which is preliminary data.</text>
</comment>
<dbReference type="OrthoDB" id="2751887at2759"/>
<keyword evidence="3" id="KW-1185">Reference proteome</keyword>
<feature type="compositionally biased region" description="Pro residues" evidence="1">
    <location>
        <begin position="196"/>
        <end position="205"/>
    </location>
</feature>
<proteinExistence type="predicted"/>
<dbReference type="AlphaFoldDB" id="A0A1M2VSR2"/>
<sequence>MNSFSRIIARPTTSIWEDAPPQAARGQMDALRVIWERLPNVVVYGPGSYRPAYVAHWPRLSRRAYAEDLPTYAPLPDRENDPVVSATPSPRRRNDFARTDSMGSIPSLCSDDLALDSPLSCSPVLSSPGSPPPTACSAVAVLGSPGYMGGFADEHDHSRAHPDFVRMQLEWREHVARMADGAYSSTDDSVKSDNGPPTPGKVPPVQPAASQILAAATRVLDANTRAASKTSRLSQRVRAPPALNTSALRAETLLSKLLRGSYDVEVGHTDGSALSDAESGFEGDDEGEEHLFGKDRCGYALCEAGVDRKQPGSSTKKTYAAVAAIAPRVDCAAVCGDAVTEAHAAFDGGVQGTKDWTSMFERQGPFVEVVDA</sequence>
<feature type="region of interest" description="Disordered" evidence="1">
    <location>
        <begin position="182"/>
        <end position="205"/>
    </location>
</feature>
<name>A0A1M2VSR2_TRAPU</name>
<evidence type="ECO:0000256" key="1">
    <source>
        <dbReference type="SAM" id="MobiDB-lite"/>
    </source>
</evidence>